<feature type="domain" description="DUF8128" evidence="4">
    <location>
        <begin position="83"/>
        <end position="374"/>
    </location>
</feature>
<dbReference type="InterPro" id="IPR051162">
    <property type="entry name" value="T4SS_component"/>
</dbReference>
<sequence length="841" mass="90313">MSLMLFAADHGIVGELLLDPAAAMRELADTALRVVTGPAAVIAVGLMVGVLAAARVAERLRRHRLATDARQVTVLTPPKVDPKGAEALWAHLTGQLRPSWRRMLFGQPHLGFEYSITPEHGVAIRLWVPGRIPPGLVERAVASAWPGAHTRTAHTVSPPLTPPGLEDRRLLSGGELRLGRREALPIRTDYGGADLVRDLISAADDLGPGQAACVQVLARPVTGRRVRRGTRTGTGAAWPIPLLREVLDLLTPGPVRRAGRVRAAAAAQSSDRQAAMRETTEQRAAAGKARGAHWETVIRYAVSVPDTGDRVAARAVARGRADALAVVFGSCTDHNYYRHRRTRRLGSALSQRRLGRGDLLSVPELAALAHLPHDPAIPGVQRAGARAIAPTPEIPAAGPYSKPLGVADSPGGRSVAVRVADARHHLHVLGPTGVGKSTLLGRLILEEADQDRGVVVVDPKGDLITDILARLPRRCADRVVLFDADSRSRPPCLNPLDTPADRAGTDRAVDNLATIFHRTFAQWWGPRTDDVLRASLLTLCRQPGVATLTDLPRLLTEPAFRTRVTRATTDPVLRGFWSSYEELTDSARNQVIGPLLNKLRHFLFRQFVRDALAAGPSTVDLGDVLDHGGICLARIPKGSLGENTSRLMGSLLVARTWQATTARVGTHPDQRPDATLALDEAHNFLNLATPLEDMLAEARGLRLSLVIAHQNLGQLPTDMRAAVSANARNKVIFTASPEDARDLARHTTPWLSEHDLTHLDAFHAAARVLVRGQQAPPFTLTTQPLPPAVPGRAREIRAAARARLAAPLPTTEPAEPDTDEPGPDLTKSAAPPVGGGDPRLS</sequence>
<organism evidence="5 6">
    <name type="scientific">Nocardia puris</name>
    <dbReference type="NCBI Taxonomy" id="208602"/>
    <lineage>
        <taxon>Bacteria</taxon>
        <taxon>Bacillati</taxon>
        <taxon>Actinomycetota</taxon>
        <taxon>Actinomycetes</taxon>
        <taxon>Mycobacteriales</taxon>
        <taxon>Nocardiaceae</taxon>
        <taxon>Nocardia</taxon>
    </lineage>
</organism>
<dbReference type="AlphaFoldDB" id="A0A366D3E9"/>
<evidence type="ECO:0000256" key="2">
    <source>
        <dbReference type="SAM" id="Phobius"/>
    </source>
</evidence>
<feature type="compositionally biased region" description="Low complexity" evidence="1">
    <location>
        <begin position="799"/>
        <end position="813"/>
    </location>
</feature>
<keyword evidence="2" id="KW-0472">Membrane</keyword>
<dbReference type="OrthoDB" id="3258326at2"/>
<comment type="caution">
    <text evidence="5">The sequence shown here is derived from an EMBL/GenBank/DDBJ whole genome shotgun (WGS) entry which is preliminary data.</text>
</comment>
<protein>
    <submittedName>
        <fullName evidence="5">TraM-binding TraD/TraG-like protein</fullName>
    </submittedName>
</protein>
<dbReference type="PANTHER" id="PTHR30121:SF11">
    <property type="entry name" value="AAA+ ATPASE DOMAIN-CONTAINING PROTEIN"/>
    <property type="match status" value="1"/>
</dbReference>
<gene>
    <name evidence="5" type="ORF">DFR74_11627</name>
</gene>
<dbReference type="InterPro" id="IPR002789">
    <property type="entry name" value="HerA_central"/>
</dbReference>
<keyword evidence="2" id="KW-0812">Transmembrane</keyword>
<evidence type="ECO:0000313" key="5">
    <source>
        <dbReference type="EMBL" id="RBO84466.1"/>
    </source>
</evidence>
<keyword evidence="6" id="KW-1185">Reference proteome</keyword>
<reference evidence="5 6" key="1">
    <citation type="submission" date="2018-06" db="EMBL/GenBank/DDBJ databases">
        <title>Genomic Encyclopedia of Type Strains, Phase IV (KMG-IV): sequencing the most valuable type-strain genomes for metagenomic binning, comparative biology and taxonomic classification.</title>
        <authorList>
            <person name="Goeker M."/>
        </authorList>
    </citation>
    <scope>NUCLEOTIDE SEQUENCE [LARGE SCALE GENOMIC DNA]</scope>
    <source>
        <strain evidence="5 6">DSM 44599</strain>
    </source>
</reference>
<evidence type="ECO:0000313" key="6">
    <source>
        <dbReference type="Proteomes" id="UP000252586"/>
    </source>
</evidence>
<accession>A0A366D3E9</accession>
<dbReference type="InterPro" id="IPR058441">
    <property type="entry name" value="DUF8128"/>
</dbReference>
<keyword evidence="2" id="KW-1133">Transmembrane helix</keyword>
<dbReference type="Pfam" id="PF26449">
    <property type="entry name" value="DUF8128"/>
    <property type="match status" value="1"/>
</dbReference>
<dbReference type="Gene3D" id="3.40.50.300">
    <property type="entry name" value="P-loop containing nucleotide triphosphate hydrolases"/>
    <property type="match status" value="2"/>
</dbReference>
<evidence type="ECO:0000259" key="3">
    <source>
        <dbReference type="Pfam" id="PF01935"/>
    </source>
</evidence>
<feature type="domain" description="Helicase HerA central" evidence="3">
    <location>
        <begin position="415"/>
        <end position="485"/>
    </location>
</feature>
<dbReference type="SUPFAM" id="SSF52540">
    <property type="entry name" value="P-loop containing nucleoside triphosphate hydrolases"/>
    <property type="match status" value="1"/>
</dbReference>
<name>A0A366D3E9_9NOCA</name>
<dbReference type="InterPro" id="IPR027417">
    <property type="entry name" value="P-loop_NTPase"/>
</dbReference>
<feature type="region of interest" description="Disordered" evidence="1">
    <location>
        <begin position="798"/>
        <end position="841"/>
    </location>
</feature>
<dbReference type="Proteomes" id="UP000252586">
    <property type="component" value="Unassembled WGS sequence"/>
</dbReference>
<dbReference type="PANTHER" id="PTHR30121">
    <property type="entry name" value="UNCHARACTERIZED PROTEIN YJGR-RELATED"/>
    <property type="match status" value="1"/>
</dbReference>
<feature type="transmembrane region" description="Helical" evidence="2">
    <location>
        <begin position="34"/>
        <end position="54"/>
    </location>
</feature>
<dbReference type="STRING" id="1210090.GCA_001613185_04018"/>
<evidence type="ECO:0000256" key="1">
    <source>
        <dbReference type="SAM" id="MobiDB-lite"/>
    </source>
</evidence>
<evidence type="ECO:0000259" key="4">
    <source>
        <dbReference type="Pfam" id="PF26449"/>
    </source>
</evidence>
<proteinExistence type="predicted"/>
<dbReference type="Pfam" id="PF01935">
    <property type="entry name" value="DUF87"/>
    <property type="match status" value="1"/>
</dbReference>
<dbReference type="EMBL" id="QNRE01000016">
    <property type="protein sequence ID" value="RBO84466.1"/>
    <property type="molecule type" value="Genomic_DNA"/>
</dbReference>
<dbReference type="CDD" id="cd01127">
    <property type="entry name" value="TrwB_TraG_TraD_VirD4"/>
    <property type="match status" value="2"/>
</dbReference>